<feature type="chain" id="PRO_5043620883" evidence="1">
    <location>
        <begin position="18"/>
        <end position="81"/>
    </location>
</feature>
<keyword evidence="3" id="KW-1185">Reference proteome</keyword>
<comment type="caution">
    <text evidence="2">The sequence shown here is derived from an EMBL/GenBank/DDBJ whole genome shotgun (WGS) entry which is preliminary data.</text>
</comment>
<protein>
    <submittedName>
        <fullName evidence="2">Uncharacterized protein</fullName>
    </submittedName>
</protein>
<dbReference type="Proteomes" id="UP001431783">
    <property type="component" value="Unassembled WGS sequence"/>
</dbReference>
<dbReference type="EMBL" id="JARQZJ010000003">
    <property type="protein sequence ID" value="KAK9870417.1"/>
    <property type="molecule type" value="Genomic_DNA"/>
</dbReference>
<evidence type="ECO:0000313" key="3">
    <source>
        <dbReference type="Proteomes" id="UP001431783"/>
    </source>
</evidence>
<evidence type="ECO:0000256" key="1">
    <source>
        <dbReference type="SAM" id="SignalP"/>
    </source>
</evidence>
<keyword evidence="1" id="KW-0732">Signal</keyword>
<dbReference type="AlphaFoldDB" id="A0AAW1TIE6"/>
<sequence length="81" mass="8786">MILALAWVIITVAKAGAASLVQDWVFIDMAKTGISLAQYRFDPAVDSGDFLHGVLLSVLDSTIICRIFSILQDSSGFLLKK</sequence>
<gene>
    <name evidence="2" type="ORF">WA026_007988</name>
</gene>
<name>A0AAW1TIE6_9CUCU</name>
<feature type="signal peptide" evidence="1">
    <location>
        <begin position="1"/>
        <end position="17"/>
    </location>
</feature>
<organism evidence="2 3">
    <name type="scientific">Henosepilachna vigintioctopunctata</name>
    <dbReference type="NCBI Taxonomy" id="420089"/>
    <lineage>
        <taxon>Eukaryota</taxon>
        <taxon>Metazoa</taxon>
        <taxon>Ecdysozoa</taxon>
        <taxon>Arthropoda</taxon>
        <taxon>Hexapoda</taxon>
        <taxon>Insecta</taxon>
        <taxon>Pterygota</taxon>
        <taxon>Neoptera</taxon>
        <taxon>Endopterygota</taxon>
        <taxon>Coleoptera</taxon>
        <taxon>Polyphaga</taxon>
        <taxon>Cucujiformia</taxon>
        <taxon>Coccinelloidea</taxon>
        <taxon>Coccinellidae</taxon>
        <taxon>Epilachninae</taxon>
        <taxon>Epilachnini</taxon>
        <taxon>Henosepilachna</taxon>
    </lineage>
</organism>
<proteinExistence type="predicted"/>
<evidence type="ECO:0000313" key="2">
    <source>
        <dbReference type="EMBL" id="KAK9870417.1"/>
    </source>
</evidence>
<reference evidence="2 3" key="1">
    <citation type="submission" date="2023-03" db="EMBL/GenBank/DDBJ databases">
        <title>Genome insight into feeding habits of ladybird beetles.</title>
        <authorList>
            <person name="Li H.-S."/>
            <person name="Huang Y.-H."/>
            <person name="Pang H."/>
        </authorList>
    </citation>
    <scope>NUCLEOTIDE SEQUENCE [LARGE SCALE GENOMIC DNA]</scope>
    <source>
        <strain evidence="2">SYSU_2023b</strain>
        <tissue evidence="2">Whole body</tissue>
    </source>
</reference>
<accession>A0AAW1TIE6</accession>